<sequence>MSDHGRSPGGAPFDVAIIGAGVVGCAIARRLTLDGARVVVLEKARDVLDGASKGNSAILHTGFDAPPGSLEQACVASGYAEYLNIAPALNLPILKSGAMVLAWTTEQLAALPGLIGKAHRNGVPDVAPLERDEILRREPNLSRDVLGGFEVPGEYLIDPWTTAHAYILQALANGASLRRGAEVLGGHRGKEIWTLNTSTGDVHAHYVINCAGLYGDVVDRRLLGRSTFKIRPRKGQFVVFDKPASALASAILLPVPSKTTKGIVVCRTIFGNLLVGPTAEDQDDREDASTDRATLEALRGQGIKMLPGLADCEITATYAGLRPACEFPEYQVMQEDGYVTVGAIRSTGLSAALGIARHVAEMIGPLGTPLTEPVIPLVDRLSEHHPRDWQCDGHDGIVCHCELVTRREIERVLTGPMPPASLQGLKRRTRVTMGRCQGFYCLPELARITTGRLEVPMDVPTGMSEGKDHD</sequence>
<protein>
    <submittedName>
        <fullName evidence="4">NAD(P)/FAD-dependent oxidoreductase</fullName>
    </submittedName>
</protein>
<dbReference type="InterPro" id="IPR007419">
    <property type="entry name" value="BFD-like_2Fe2S-bd_dom"/>
</dbReference>
<dbReference type="PROSITE" id="PS51257">
    <property type="entry name" value="PROKAR_LIPOPROTEIN"/>
    <property type="match status" value="1"/>
</dbReference>
<feature type="domain" description="BFD-like [2Fe-2S]-binding" evidence="3">
    <location>
        <begin position="397"/>
        <end position="448"/>
    </location>
</feature>
<name>A0ABR9X5G9_9RHOB</name>
<dbReference type="Proteomes" id="UP000607796">
    <property type="component" value="Unassembled WGS sequence"/>
</dbReference>
<dbReference type="SUPFAM" id="SSF54373">
    <property type="entry name" value="FAD-linked reductases, C-terminal domain"/>
    <property type="match status" value="1"/>
</dbReference>
<gene>
    <name evidence="4" type="ORF">IQ782_18490</name>
</gene>
<dbReference type="PANTHER" id="PTHR42720:SF1">
    <property type="entry name" value="GLYCEROL 3-PHOSPHATE OXIDASE"/>
    <property type="match status" value="1"/>
</dbReference>
<organism evidence="4 5">
    <name type="scientific">Salipiger mangrovisoli</name>
    <dbReference type="NCBI Taxonomy" id="2865933"/>
    <lineage>
        <taxon>Bacteria</taxon>
        <taxon>Pseudomonadati</taxon>
        <taxon>Pseudomonadota</taxon>
        <taxon>Alphaproteobacteria</taxon>
        <taxon>Rhodobacterales</taxon>
        <taxon>Roseobacteraceae</taxon>
        <taxon>Salipiger</taxon>
    </lineage>
</organism>
<dbReference type="EMBL" id="JADFFK010000014">
    <property type="protein sequence ID" value="MBE9638848.1"/>
    <property type="molecule type" value="Genomic_DNA"/>
</dbReference>
<dbReference type="PANTHER" id="PTHR42720">
    <property type="entry name" value="GLYCEROL-3-PHOSPHATE DEHYDROGENASE"/>
    <property type="match status" value="1"/>
</dbReference>
<evidence type="ECO:0000256" key="1">
    <source>
        <dbReference type="ARBA" id="ARBA00023002"/>
    </source>
</evidence>
<dbReference type="SUPFAM" id="SSF51905">
    <property type="entry name" value="FAD/NAD(P)-binding domain"/>
    <property type="match status" value="1"/>
</dbReference>
<proteinExistence type="predicted"/>
<comment type="caution">
    <text evidence="4">The sequence shown here is derived from an EMBL/GenBank/DDBJ whole genome shotgun (WGS) entry which is preliminary data.</text>
</comment>
<dbReference type="InterPro" id="IPR036188">
    <property type="entry name" value="FAD/NAD-bd_sf"/>
</dbReference>
<accession>A0ABR9X5G9</accession>
<dbReference type="Gene3D" id="1.10.10.1100">
    <property type="entry name" value="BFD-like [2Fe-2S]-binding domain"/>
    <property type="match status" value="1"/>
</dbReference>
<reference evidence="4 5" key="1">
    <citation type="journal article" date="2021" name="Int. J. Syst. Evol. Microbiol.">
        <title>Salipiger mangrovisoli sp. nov., isolated from mangrove soil and the proposal for the reclassification of Paraphaeobacter pallidus as Salipiger pallidus comb. nov.</title>
        <authorList>
            <person name="Du J."/>
            <person name="Liu Y."/>
            <person name="Pei T."/>
            <person name="Deng M.R."/>
            <person name="Zhu H."/>
        </authorList>
    </citation>
    <scope>NUCLEOTIDE SEQUENCE [LARGE SCALE GENOMIC DNA]</scope>
    <source>
        <strain evidence="4 5">6D45A</strain>
    </source>
</reference>
<evidence type="ECO:0000313" key="5">
    <source>
        <dbReference type="Proteomes" id="UP000607796"/>
    </source>
</evidence>
<dbReference type="InterPro" id="IPR006076">
    <property type="entry name" value="FAD-dep_OxRdtase"/>
</dbReference>
<dbReference type="InterPro" id="IPR052745">
    <property type="entry name" value="G3P_Oxidase/Oxidoreductase"/>
</dbReference>
<dbReference type="Gene3D" id="3.50.50.60">
    <property type="entry name" value="FAD/NAD(P)-binding domain"/>
    <property type="match status" value="1"/>
</dbReference>
<feature type="domain" description="FAD dependent oxidoreductase" evidence="2">
    <location>
        <begin position="14"/>
        <end position="362"/>
    </location>
</feature>
<dbReference type="CDD" id="cd19946">
    <property type="entry name" value="GlpA-like_Fer2_BFD-like"/>
    <property type="match status" value="1"/>
</dbReference>
<evidence type="ECO:0000259" key="3">
    <source>
        <dbReference type="Pfam" id="PF04324"/>
    </source>
</evidence>
<evidence type="ECO:0000259" key="2">
    <source>
        <dbReference type="Pfam" id="PF01266"/>
    </source>
</evidence>
<dbReference type="Gene3D" id="3.30.9.10">
    <property type="entry name" value="D-Amino Acid Oxidase, subunit A, domain 2"/>
    <property type="match status" value="1"/>
</dbReference>
<keyword evidence="1" id="KW-0560">Oxidoreductase</keyword>
<dbReference type="Pfam" id="PF01266">
    <property type="entry name" value="DAO"/>
    <property type="match status" value="1"/>
</dbReference>
<dbReference type="Pfam" id="PF04324">
    <property type="entry name" value="Fer2_BFD"/>
    <property type="match status" value="1"/>
</dbReference>
<keyword evidence="5" id="KW-1185">Reference proteome</keyword>
<dbReference type="InterPro" id="IPR041854">
    <property type="entry name" value="BFD-like_2Fe2S-bd_dom_sf"/>
</dbReference>
<dbReference type="RefSeq" id="WP_194136140.1">
    <property type="nucleotide sequence ID" value="NZ_JADFFK010000014.1"/>
</dbReference>
<evidence type="ECO:0000313" key="4">
    <source>
        <dbReference type="EMBL" id="MBE9638848.1"/>
    </source>
</evidence>